<dbReference type="RefSeq" id="WP_252951747.1">
    <property type="nucleotide sequence ID" value="NZ_JAFIRR010000016.1"/>
</dbReference>
<name>A0ABT1D1L3_9PROT</name>
<organism evidence="2 3">
    <name type="scientific">Siccirubricoccus soli</name>
    <dbReference type="NCBI Taxonomy" id="2899147"/>
    <lineage>
        <taxon>Bacteria</taxon>
        <taxon>Pseudomonadati</taxon>
        <taxon>Pseudomonadota</taxon>
        <taxon>Alphaproteobacteria</taxon>
        <taxon>Acetobacterales</taxon>
        <taxon>Roseomonadaceae</taxon>
        <taxon>Siccirubricoccus</taxon>
    </lineage>
</organism>
<dbReference type="EMBL" id="JAFIRR010000016">
    <property type="protein sequence ID" value="MCO6415139.1"/>
    <property type="molecule type" value="Genomic_DNA"/>
</dbReference>
<reference evidence="2 3" key="1">
    <citation type="submission" date="2021-12" db="EMBL/GenBank/DDBJ databases">
        <title>Siccirubricoccus leaddurans sp. nov., a high concentration Zn2+ tolerance bacterium.</title>
        <authorList>
            <person name="Cao Y."/>
        </authorList>
    </citation>
    <scope>NUCLEOTIDE SEQUENCE [LARGE SCALE GENOMIC DNA]</scope>
    <source>
        <strain evidence="2 3">KC 17139</strain>
    </source>
</reference>
<evidence type="ECO:0000256" key="1">
    <source>
        <dbReference type="SAM" id="MobiDB-lite"/>
    </source>
</evidence>
<feature type="region of interest" description="Disordered" evidence="1">
    <location>
        <begin position="578"/>
        <end position="601"/>
    </location>
</feature>
<gene>
    <name evidence="2" type="ORF">JYK14_02970</name>
</gene>
<dbReference type="Proteomes" id="UP001523392">
    <property type="component" value="Unassembled WGS sequence"/>
</dbReference>
<feature type="region of interest" description="Disordered" evidence="1">
    <location>
        <begin position="811"/>
        <end position="830"/>
    </location>
</feature>
<comment type="caution">
    <text evidence="2">The sequence shown here is derived from an EMBL/GenBank/DDBJ whole genome shotgun (WGS) entry which is preliminary data.</text>
</comment>
<proteinExistence type="predicted"/>
<protein>
    <submittedName>
        <fullName evidence="2">Uncharacterized protein</fullName>
    </submittedName>
</protein>
<accession>A0ABT1D1L3</accession>
<evidence type="ECO:0000313" key="2">
    <source>
        <dbReference type="EMBL" id="MCO6415139.1"/>
    </source>
</evidence>
<feature type="compositionally biased region" description="Basic and acidic residues" evidence="1">
    <location>
        <begin position="585"/>
        <end position="601"/>
    </location>
</feature>
<keyword evidence="3" id="KW-1185">Reference proteome</keyword>
<evidence type="ECO:0000313" key="3">
    <source>
        <dbReference type="Proteomes" id="UP001523392"/>
    </source>
</evidence>
<sequence>MLRVYARRLRAGETTLKTAILALADAEWREAERAGHIALHPVHKTPVLAEGVQLRDDDALIDALLRAMDVLDSGGGAALWPEMSPQPGAVERLTRTYARRVSVGATSVEAAVLALADAEWREAERAGHVTRLRDKAELTAALLRAIDVLKIGGAAALWPEVSPPLRPLHPLPTATASEARAQVRHHVRGFLDRSLAWHATAEDERQAAEVAALAVEVGAGKTSITAAELPRFIARAKADGLPYRVLFTVPTHRLGAEITDRIAALGLSVATWRGREAEDPETGASMCMDLPAVRDAMAAHQDIESAVCGSSGGARCPFAGRCGYQLQKAAVAEADLIVAAHEILLVRRLPAGFSTGLALVVADEGWTFDGAETRTLGAETLRAGEAEHPVPLRGDPMRRDEEATADLHFLRRRLADAIDASPDGYLTRAALVAATLTAEGCAKAARLEWRRKITGAMRPGMTAEARKMAVELCAGNAAIPRLAALWRSAAELLQSDAEATGRVELGRREGAEGSQRVIMLHTVRQVSEAVQALPFLQLDATLAPDLLRHRLPSLGVLAEVRAAAPHMRVHQVLGGFGKSSIVPDPKPEKRADPTKRGKENQRRLNRIAELRDWIRLVTNGARTLVVTYEALEPYFADLPGVETAHFGAVEGRDEWGPRPGRPGIRHLFQIGRPMASPEATRQLTAAQTGRPVPAETPGLVTRGATMRDGTAAPIEVRAFADPDLEAVRAAITDAATVQVFGRGRGINRTAADPLDVWLLAGDVIAPLPLDTLSEWQAPGPSARMAAQGVVLASPADAARAYPTLFPTPEAAKKALQRDKPPAEHGDKPLWMTPIGKCPRVPAWVRVEYRPALPKAKTRTAWAHPDRLPTLRAWLEAVTGAELALYEPEIPPPSVAAPPKPTIVVRHAVMLAPPAQTASAVVVRAPVPRIPYPRGIAAGLSP</sequence>
<feature type="compositionally biased region" description="Basic and acidic residues" evidence="1">
    <location>
        <begin position="811"/>
        <end position="827"/>
    </location>
</feature>